<sequence length="102" mass="11045">MHFFISADSVELVDPQDVTAFSIRCPAELDDGDLAASAERAGLGEVLESGHVMVPVATIRRMAGDRVGPSWEDDLAGMLAYATRKGWTSEDGTRVRAHVERT</sequence>
<name>A0A7G7MMC4_9PSEU</name>
<evidence type="ECO:0000313" key="1">
    <source>
        <dbReference type="EMBL" id="QNG53935.1"/>
    </source>
</evidence>
<accession>A0A7G7MMC4</accession>
<reference evidence="1 2" key="1">
    <citation type="submission" date="2020-08" db="EMBL/GenBank/DDBJ databases">
        <authorList>
            <person name="Mo P."/>
        </authorList>
    </citation>
    <scope>NUCLEOTIDE SEQUENCE [LARGE SCALE GENOMIC DNA]</scope>
    <source>
        <strain evidence="1 2">CGMCC 4.1532</strain>
    </source>
</reference>
<keyword evidence="2" id="KW-1185">Reference proteome</keyword>
<protein>
    <submittedName>
        <fullName evidence="1">Uncharacterized protein</fullName>
    </submittedName>
</protein>
<dbReference type="AlphaFoldDB" id="A0A7G7MMC4"/>
<dbReference type="EMBL" id="CP060131">
    <property type="protein sequence ID" value="QNG53935.1"/>
    <property type="molecule type" value="Genomic_DNA"/>
</dbReference>
<organism evidence="1 2">
    <name type="scientific">Pseudonocardia petroleophila</name>
    <dbReference type="NCBI Taxonomy" id="37331"/>
    <lineage>
        <taxon>Bacteria</taxon>
        <taxon>Bacillati</taxon>
        <taxon>Actinomycetota</taxon>
        <taxon>Actinomycetes</taxon>
        <taxon>Pseudonocardiales</taxon>
        <taxon>Pseudonocardiaceae</taxon>
        <taxon>Pseudonocardia</taxon>
    </lineage>
</organism>
<dbReference type="RefSeq" id="WP_185720760.1">
    <property type="nucleotide sequence ID" value="NZ_BAAAWI010000001.1"/>
</dbReference>
<proteinExistence type="predicted"/>
<dbReference type="Proteomes" id="UP000515728">
    <property type="component" value="Chromosome"/>
</dbReference>
<dbReference type="KEGG" id="ppel:H6H00_08470"/>
<evidence type="ECO:0000313" key="2">
    <source>
        <dbReference type="Proteomes" id="UP000515728"/>
    </source>
</evidence>
<gene>
    <name evidence="1" type="ORF">H6H00_08470</name>
</gene>